<evidence type="ECO:0000313" key="4">
    <source>
        <dbReference type="Proteomes" id="UP001230156"/>
    </source>
</evidence>
<evidence type="ECO:0000256" key="1">
    <source>
        <dbReference type="SAM" id="Phobius"/>
    </source>
</evidence>
<organism evidence="3 4">
    <name type="scientific">Dongia sedimenti</name>
    <dbReference type="NCBI Taxonomy" id="3064282"/>
    <lineage>
        <taxon>Bacteria</taxon>
        <taxon>Pseudomonadati</taxon>
        <taxon>Pseudomonadota</taxon>
        <taxon>Alphaproteobacteria</taxon>
        <taxon>Rhodospirillales</taxon>
        <taxon>Dongiaceae</taxon>
        <taxon>Dongia</taxon>
    </lineage>
</organism>
<gene>
    <name evidence="3" type="ORF">Q8A70_25165</name>
</gene>
<evidence type="ECO:0000259" key="2">
    <source>
        <dbReference type="Pfam" id="PF00535"/>
    </source>
</evidence>
<accession>A0ABU0YTF9</accession>
<feature type="transmembrane region" description="Helical" evidence="1">
    <location>
        <begin position="6"/>
        <end position="26"/>
    </location>
</feature>
<evidence type="ECO:0000313" key="3">
    <source>
        <dbReference type="EMBL" id="MDQ7251002.1"/>
    </source>
</evidence>
<keyword evidence="1" id="KW-0812">Transmembrane</keyword>
<keyword evidence="1" id="KW-0472">Membrane</keyword>
<keyword evidence="3" id="KW-0328">Glycosyltransferase</keyword>
<proteinExistence type="predicted"/>
<reference evidence="4" key="1">
    <citation type="submission" date="2023-08" db="EMBL/GenBank/DDBJ databases">
        <title>Rhodospirillaceae gen. nov., a novel taxon isolated from the Yangtze River Yuezi River estuary sludge.</title>
        <authorList>
            <person name="Ruan L."/>
        </authorList>
    </citation>
    <scope>NUCLEOTIDE SEQUENCE [LARGE SCALE GENOMIC DNA]</scope>
    <source>
        <strain evidence="4">R-7</strain>
    </source>
</reference>
<dbReference type="GO" id="GO:0016757">
    <property type="term" value="F:glycosyltransferase activity"/>
    <property type="evidence" value="ECO:0007669"/>
    <property type="project" value="UniProtKB-KW"/>
</dbReference>
<comment type="caution">
    <text evidence="3">The sequence shown here is derived from an EMBL/GenBank/DDBJ whole genome shotgun (WGS) entry which is preliminary data.</text>
</comment>
<feature type="domain" description="Glycosyltransferase 2-like" evidence="2">
    <location>
        <begin position="47"/>
        <end position="198"/>
    </location>
</feature>
<dbReference type="InterPro" id="IPR001173">
    <property type="entry name" value="Glyco_trans_2-like"/>
</dbReference>
<feature type="transmembrane region" description="Helical" evidence="1">
    <location>
        <begin position="285"/>
        <end position="309"/>
    </location>
</feature>
<dbReference type="EMBL" id="JAUYVI010000008">
    <property type="protein sequence ID" value="MDQ7251002.1"/>
    <property type="molecule type" value="Genomic_DNA"/>
</dbReference>
<feature type="transmembrane region" description="Helical" evidence="1">
    <location>
        <begin position="344"/>
        <end position="361"/>
    </location>
</feature>
<dbReference type="Proteomes" id="UP001230156">
    <property type="component" value="Unassembled WGS sequence"/>
</dbReference>
<dbReference type="RefSeq" id="WP_379960928.1">
    <property type="nucleotide sequence ID" value="NZ_JAUYVI010000008.1"/>
</dbReference>
<dbReference type="NCBIfam" id="TIGR03469">
    <property type="entry name" value="HpnB"/>
    <property type="match status" value="1"/>
</dbReference>
<protein>
    <submittedName>
        <fullName evidence="3">Glycosyltransferase</fullName>
        <ecNumber evidence="3">2.4.-.-</ecNumber>
    </submittedName>
</protein>
<sequence length="393" mass="42051">MPSLSFILSIVAVGIWTYLLLFRGLFWRETPQAVSAPALDSWPEVVVATPARNEADVVGQSMAALLAQDYPGTIHIVLVDDDSSDGTAAAAERAAAKSKTRHKLTVVKNAALAPGWTGKLWAVNRGLAEAEHLAPGAKYVLLTDADILHERTSLRQLVGKAEQGGFKLVSLMARLKTGTLAERALIPAYIFYFQKLYPFAWVSDPGNRMAGAAGGCMLVDRATLNAIGGIAAIRGELIDDCALGKAIKAKGPISLALADGVASLRGYPRWADVWMLIARSAFTQLGFSVAMLVVATVMMLATYVMPLALVLFAEGPARLLGAVAFLMMAFAYQPTLRYHRLSALWALALPLVASFYTAATIDSAVRYWSGRGGQWKGRMQAQGLAKGRAEGEA</sequence>
<dbReference type="InterPro" id="IPR017832">
    <property type="entry name" value="Glyco_trans_2_hopen-assoc_HpnB"/>
</dbReference>
<keyword evidence="4" id="KW-1185">Reference proteome</keyword>
<dbReference type="Pfam" id="PF00535">
    <property type="entry name" value="Glycos_transf_2"/>
    <property type="match status" value="1"/>
</dbReference>
<keyword evidence="1" id="KW-1133">Transmembrane helix</keyword>
<dbReference type="InterPro" id="IPR029044">
    <property type="entry name" value="Nucleotide-diphossugar_trans"/>
</dbReference>
<feature type="transmembrane region" description="Helical" evidence="1">
    <location>
        <begin position="315"/>
        <end position="332"/>
    </location>
</feature>
<dbReference type="SUPFAM" id="SSF53448">
    <property type="entry name" value="Nucleotide-diphospho-sugar transferases"/>
    <property type="match status" value="1"/>
</dbReference>
<dbReference type="PANTHER" id="PTHR43646">
    <property type="entry name" value="GLYCOSYLTRANSFERASE"/>
    <property type="match status" value="1"/>
</dbReference>
<name>A0ABU0YTF9_9PROT</name>
<dbReference type="PANTHER" id="PTHR43646:SF3">
    <property type="entry name" value="SLR1566 PROTEIN"/>
    <property type="match status" value="1"/>
</dbReference>
<dbReference type="Gene3D" id="3.90.550.10">
    <property type="entry name" value="Spore Coat Polysaccharide Biosynthesis Protein SpsA, Chain A"/>
    <property type="match status" value="1"/>
</dbReference>
<keyword evidence="3" id="KW-0808">Transferase</keyword>
<dbReference type="EC" id="2.4.-.-" evidence="3"/>